<sequence>MAIGFRDLTFGVEIEFSGITREHAAQILVKVFGTTFARFGGWDNEEFHIPDPQDRIWKVEKDGSVDAARKEGNTVIPATDDYKCEMVSPILEYPDLPILLGVVEALKWSRNVARLLLRGIIGVQRVLPLRFLA</sequence>
<dbReference type="Proteomes" id="UP001344632">
    <property type="component" value="Unassembled WGS sequence"/>
</dbReference>
<gene>
    <name evidence="1" type="ORF">P4H66_30535</name>
</gene>
<reference evidence="1 2" key="1">
    <citation type="submission" date="2023-03" db="EMBL/GenBank/DDBJ databases">
        <title>Bacillus Genome Sequencing.</title>
        <authorList>
            <person name="Dunlap C."/>
        </authorList>
    </citation>
    <scope>NUCLEOTIDE SEQUENCE [LARGE SCALE GENOMIC DNA]</scope>
    <source>
        <strain evidence="1 2">BD-525</strain>
    </source>
</reference>
<comment type="caution">
    <text evidence="1">The sequence shown here is derived from an EMBL/GenBank/DDBJ whole genome shotgun (WGS) entry which is preliminary data.</text>
</comment>
<dbReference type="RefSeq" id="WP_326091788.1">
    <property type="nucleotide sequence ID" value="NZ_JARLKZ010000034.1"/>
</dbReference>
<organism evidence="1 2">
    <name type="scientific">Paenibacillus dokdonensis</name>
    <dbReference type="NCBI Taxonomy" id="2567944"/>
    <lineage>
        <taxon>Bacteria</taxon>
        <taxon>Bacillati</taxon>
        <taxon>Bacillota</taxon>
        <taxon>Bacilli</taxon>
        <taxon>Bacillales</taxon>
        <taxon>Paenibacillaceae</taxon>
        <taxon>Paenibacillus</taxon>
    </lineage>
</organism>
<name>A0ABU6GXR9_9BACL</name>
<proteinExistence type="predicted"/>
<dbReference type="Pfam" id="PF12224">
    <property type="entry name" value="Amidoligase_2"/>
    <property type="match status" value="1"/>
</dbReference>
<evidence type="ECO:0000313" key="1">
    <source>
        <dbReference type="EMBL" id="MEC0244154.1"/>
    </source>
</evidence>
<evidence type="ECO:0000313" key="2">
    <source>
        <dbReference type="Proteomes" id="UP001344632"/>
    </source>
</evidence>
<accession>A0ABU6GXR9</accession>
<protein>
    <submittedName>
        <fullName evidence="1">Amidoligase family protein</fullName>
    </submittedName>
</protein>
<dbReference type="InterPro" id="IPR022025">
    <property type="entry name" value="Amidoligase_2"/>
</dbReference>
<keyword evidence="2" id="KW-1185">Reference proteome</keyword>
<dbReference type="EMBL" id="JARLKZ010000034">
    <property type="protein sequence ID" value="MEC0244154.1"/>
    <property type="molecule type" value="Genomic_DNA"/>
</dbReference>